<evidence type="ECO:0000256" key="7">
    <source>
        <dbReference type="ARBA" id="ARBA00022840"/>
    </source>
</evidence>
<dbReference type="EMBL" id="LR214940">
    <property type="protein sequence ID" value="VEU55266.1"/>
    <property type="molecule type" value="Genomic_DNA"/>
</dbReference>
<dbReference type="EC" id="6.3.4.2" evidence="3"/>
<organism evidence="17 18">
    <name type="scientific">Metamycoplasma orale</name>
    <name type="common">Mycoplasma orale</name>
    <dbReference type="NCBI Taxonomy" id="2121"/>
    <lineage>
        <taxon>Bacteria</taxon>
        <taxon>Bacillati</taxon>
        <taxon>Mycoplasmatota</taxon>
        <taxon>Mycoplasmoidales</taxon>
        <taxon>Metamycoplasmataceae</taxon>
        <taxon>Metamycoplasma</taxon>
    </lineage>
</organism>
<dbReference type="InterPro" id="IPR029062">
    <property type="entry name" value="Class_I_gatase-like"/>
</dbReference>
<proteinExistence type="inferred from homology"/>
<keyword evidence="4 17" id="KW-0436">Ligase</keyword>
<protein>
    <recommendedName>
        <fullName evidence="3">CTP synthase (glutamine hydrolyzing)</fullName>
        <ecNumber evidence="3">6.3.4.2</ecNumber>
    </recommendedName>
    <alternativeName>
        <fullName evidence="13">Cytidine 5'-triphosphate synthase</fullName>
    </alternativeName>
    <alternativeName>
        <fullName evidence="14">Cytidine triphosphate synthetase</fullName>
    </alternativeName>
    <alternativeName>
        <fullName evidence="12">UTP--ammonia ligase</fullName>
    </alternativeName>
</protein>
<evidence type="ECO:0000313" key="17">
    <source>
        <dbReference type="EMBL" id="VEU55266.1"/>
    </source>
</evidence>
<evidence type="ECO:0000256" key="2">
    <source>
        <dbReference type="ARBA" id="ARBA00007533"/>
    </source>
</evidence>
<dbReference type="InterPro" id="IPR027417">
    <property type="entry name" value="P-loop_NTPase"/>
</dbReference>
<dbReference type="FunFam" id="3.40.50.300:FF:000009">
    <property type="entry name" value="CTP synthase"/>
    <property type="match status" value="1"/>
</dbReference>
<dbReference type="GO" id="GO:0019856">
    <property type="term" value="P:pyrimidine nucleobase biosynthetic process"/>
    <property type="evidence" value="ECO:0007669"/>
    <property type="project" value="TreeGrafter"/>
</dbReference>
<gene>
    <name evidence="17" type="primary">pyrG</name>
    <name evidence="17" type="ORF">NCTC10112_00137</name>
</gene>
<evidence type="ECO:0000256" key="1">
    <source>
        <dbReference type="ARBA" id="ARBA00005171"/>
    </source>
</evidence>
<keyword evidence="18" id="KW-1185">Reference proteome</keyword>
<reference evidence="17 18" key="1">
    <citation type="submission" date="2019-01" db="EMBL/GenBank/DDBJ databases">
        <authorList>
            <consortium name="Pathogen Informatics"/>
        </authorList>
    </citation>
    <scope>NUCLEOTIDE SEQUENCE [LARGE SCALE GENOMIC DNA]</scope>
    <source>
        <strain evidence="17 18">NCTC10112</strain>
    </source>
</reference>
<feature type="domain" description="CTP synthase N-terminal" evidence="16">
    <location>
        <begin position="4"/>
        <end position="267"/>
    </location>
</feature>
<comment type="pathway">
    <text evidence="1">Pyrimidine metabolism; CTP biosynthesis via de novo pathway; CTP from UDP: step 2/2.</text>
</comment>
<keyword evidence="8" id="KW-0460">Magnesium</keyword>
<dbReference type="Gene3D" id="3.40.50.880">
    <property type="match status" value="1"/>
</dbReference>
<dbReference type="GO" id="GO:0044210">
    <property type="term" value="P:'de novo' CTP biosynthetic process"/>
    <property type="evidence" value="ECO:0007669"/>
    <property type="project" value="UniProtKB-UniPathway"/>
</dbReference>
<evidence type="ECO:0000256" key="11">
    <source>
        <dbReference type="ARBA" id="ARBA00047781"/>
    </source>
</evidence>
<dbReference type="InterPro" id="IPR017456">
    <property type="entry name" value="CTP_synthase_N"/>
</dbReference>
<dbReference type="KEGG" id="mob:NCTC10112_00137"/>
<dbReference type="NCBIfam" id="NF003792">
    <property type="entry name" value="PRK05380.1"/>
    <property type="match status" value="1"/>
</dbReference>
<keyword evidence="9" id="KW-0315">Glutamine amidotransferase</keyword>
<evidence type="ECO:0000256" key="6">
    <source>
        <dbReference type="ARBA" id="ARBA00022741"/>
    </source>
</evidence>
<evidence type="ECO:0000256" key="14">
    <source>
        <dbReference type="ARBA" id="ARBA00083191"/>
    </source>
</evidence>
<evidence type="ECO:0000259" key="15">
    <source>
        <dbReference type="Pfam" id="PF00117"/>
    </source>
</evidence>
<dbReference type="SUPFAM" id="SSF52540">
    <property type="entry name" value="P-loop containing nucleoside triphosphate hydrolases"/>
    <property type="match status" value="1"/>
</dbReference>
<dbReference type="InterPro" id="IPR017926">
    <property type="entry name" value="GATASE"/>
</dbReference>
<dbReference type="NCBIfam" id="TIGR00337">
    <property type="entry name" value="PyrG"/>
    <property type="match status" value="1"/>
</dbReference>
<feature type="domain" description="Glutamine amidotransferase" evidence="15">
    <location>
        <begin position="309"/>
        <end position="518"/>
    </location>
</feature>
<dbReference type="GO" id="GO:0046872">
    <property type="term" value="F:metal ion binding"/>
    <property type="evidence" value="ECO:0007669"/>
    <property type="project" value="UniProtKB-KW"/>
</dbReference>
<evidence type="ECO:0000256" key="9">
    <source>
        <dbReference type="ARBA" id="ARBA00022962"/>
    </source>
</evidence>
<dbReference type="RefSeq" id="WP_022936226.1">
    <property type="nucleotide sequence ID" value="NZ_LR214940.1"/>
</dbReference>
<evidence type="ECO:0000256" key="12">
    <source>
        <dbReference type="ARBA" id="ARBA00075170"/>
    </source>
</evidence>
<keyword evidence="6" id="KW-0547">Nucleotide-binding</keyword>
<dbReference type="PANTHER" id="PTHR11550">
    <property type="entry name" value="CTP SYNTHASE"/>
    <property type="match status" value="1"/>
</dbReference>
<keyword evidence="5" id="KW-0479">Metal-binding</keyword>
<dbReference type="AlphaFoldDB" id="A0A448ZVG0"/>
<evidence type="ECO:0000256" key="10">
    <source>
        <dbReference type="ARBA" id="ARBA00022975"/>
    </source>
</evidence>
<dbReference type="UniPathway" id="UPA00159">
    <property type="reaction ID" value="UER00277"/>
</dbReference>
<comment type="similarity">
    <text evidence="2">Belongs to the CTP synthase family.</text>
</comment>
<dbReference type="Gene3D" id="3.40.50.300">
    <property type="entry name" value="P-loop containing nucleotide triphosphate hydrolases"/>
    <property type="match status" value="1"/>
</dbReference>
<dbReference type="GO" id="GO:0003883">
    <property type="term" value="F:CTP synthase activity"/>
    <property type="evidence" value="ECO:0007669"/>
    <property type="project" value="UniProtKB-EC"/>
</dbReference>
<comment type="catalytic activity">
    <reaction evidence="11">
        <text>UTP + L-glutamine + ATP + H2O = CTP + L-glutamate + ADP + phosphate + 2 H(+)</text>
        <dbReference type="Rhea" id="RHEA:26426"/>
        <dbReference type="ChEBI" id="CHEBI:15377"/>
        <dbReference type="ChEBI" id="CHEBI:15378"/>
        <dbReference type="ChEBI" id="CHEBI:29985"/>
        <dbReference type="ChEBI" id="CHEBI:30616"/>
        <dbReference type="ChEBI" id="CHEBI:37563"/>
        <dbReference type="ChEBI" id="CHEBI:43474"/>
        <dbReference type="ChEBI" id="CHEBI:46398"/>
        <dbReference type="ChEBI" id="CHEBI:58359"/>
        <dbReference type="ChEBI" id="CHEBI:456216"/>
        <dbReference type="EC" id="6.3.4.2"/>
    </reaction>
</comment>
<dbReference type="PANTHER" id="PTHR11550:SF0">
    <property type="entry name" value="CTP SYNTHASE-RELATED"/>
    <property type="match status" value="1"/>
</dbReference>
<keyword evidence="10" id="KW-0665">Pyrimidine biosynthesis</keyword>
<dbReference type="Proteomes" id="UP000290482">
    <property type="component" value="Chromosome"/>
</dbReference>
<dbReference type="SUPFAM" id="SSF52317">
    <property type="entry name" value="Class I glutamine amidotransferase-like"/>
    <property type="match status" value="1"/>
</dbReference>
<sequence>MKTKYIFVTGGVISGIGKGVCAASIGNLLKSRNYSVFSMKLDPYLNSNPGILSPKEHGEVFVTEDGTETDLDLGYYERFIGTNLTSDSSFTSGKLYKKLFEKELSGTIRGKTMQVIPDYTNEIIEVILNISKKYNPDFAIVEIGGTVGDLESNPFFYALAQLNYQYPKNMFFVHVSYLPYISITKEYKTKPTQHSITNLRSLNINPNLIILRSDKLVEENICSKVASISFIERKNIINVANFETIYYLPLYLEKMNIVEIIENHFNLKLTKSNNKNWENFVSKILNQKKLDDLKTLSILMIGSNDKFEDSYKSIKDALIITSAFANYNIKFTWFDPLENEVKLNDNLISTFDGAIILPTVEIKEEKEFDNVLDLLQQKNIPTFGICNGFFKMAFNLINKEKNNIKFTDIISKVANYNEVDFPIRIGIRKIKLAKNSKINKIYSREEISERHKHKYCILDEKIAQLALNNLVVLGKSQDNKIVEIIENKNNDFYIGVQFRPEYNSKPLDSNPIFIKFIEACINKKTKKQK</sequence>
<dbReference type="InterPro" id="IPR004468">
    <property type="entry name" value="CTP_synthase"/>
</dbReference>
<dbReference type="GO" id="GO:0042802">
    <property type="term" value="F:identical protein binding"/>
    <property type="evidence" value="ECO:0007669"/>
    <property type="project" value="TreeGrafter"/>
</dbReference>
<evidence type="ECO:0000313" key="18">
    <source>
        <dbReference type="Proteomes" id="UP000290482"/>
    </source>
</evidence>
<dbReference type="GO" id="GO:0005524">
    <property type="term" value="F:ATP binding"/>
    <property type="evidence" value="ECO:0007669"/>
    <property type="project" value="UniProtKB-KW"/>
</dbReference>
<dbReference type="PROSITE" id="PS51273">
    <property type="entry name" value="GATASE_TYPE_1"/>
    <property type="match status" value="1"/>
</dbReference>
<dbReference type="Pfam" id="PF06418">
    <property type="entry name" value="CTP_synth_N"/>
    <property type="match status" value="1"/>
</dbReference>
<evidence type="ECO:0000256" key="3">
    <source>
        <dbReference type="ARBA" id="ARBA00012291"/>
    </source>
</evidence>
<keyword evidence="7" id="KW-0067">ATP-binding</keyword>
<dbReference type="Pfam" id="PF00117">
    <property type="entry name" value="GATase"/>
    <property type="match status" value="1"/>
</dbReference>
<dbReference type="OrthoDB" id="9801107at2"/>
<evidence type="ECO:0000256" key="4">
    <source>
        <dbReference type="ARBA" id="ARBA00022598"/>
    </source>
</evidence>
<evidence type="ECO:0000256" key="5">
    <source>
        <dbReference type="ARBA" id="ARBA00022723"/>
    </source>
</evidence>
<evidence type="ECO:0000259" key="16">
    <source>
        <dbReference type="Pfam" id="PF06418"/>
    </source>
</evidence>
<name>A0A448ZVG0_METOS</name>
<evidence type="ECO:0000256" key="8">
    <source>
        <dbReference type="ARBA" id="ARBA00022842"/>
    </source>
</evidence>
<accession>A0A448ZVG0</accession>
<evidence type="ECO:0000256" key="13">
    <source>
        <dbReference type="ARBA" id="ARBA00079941"/>
    </source>
</evidence>